<evidence type="ECO:0000256" key="1">
    <source>
        <dbReference type="ARBA" id="ARBA00001968"/>
    </source>
</evidence>
<keyword evidence="6" id="KW-0378">Hydrolase</keyword>
<dbReference type="PANTHER" id="PTHR22930">
    <property type="match status" value="1"/>
</dbReference>
<feature type="domain" description="DDE Tnp4" evidence="8">
    <location>
        <begin position="406"/>
        <end position="570"/>
    </location>
</feature>
<dbReference type="InterPro" id="IPR011047">
    <property type="entry name" value="Quinoprotein_ADH-like_sf"/>
</dbReference>
<comment type="subcellular location">
    <subcellularLocation>
        <location evidence="2">Nucleus</location>
    </subcellularLocation>
</comment>
<dbReference type="SUPFAM" id="SSF50998">
    <property type="entry name" value="Quinoprotein alcohol dehydrogenase-like"/>
    <property type="match status" value="1"/>
</dbReference>
<evidence type="ECO:0000313" key="9">
    <source>
        <dbReference type="EMBL" id="KAJ8375576.1"/>
    </source>
</evidence>
<keyword evidence="4" id="KW-0540">Nuclease</keyword>
<evidence type="ECO:0000259" key="8">
    <source>
        <dbReference type="Pfam" id="PF13359"/>
    </source>
</evidence>
<evidence type="ECO:0000256" key="4">
    <source>
        <dbReference type="ARBA" id="ARBA00022722"/>
    </source>
</evidence>
<dbReference type="Proteomes" id="UP001152622">
    <property type="component" value="Chromosome 2"/>
</dbReference>
<dbReference type="OrthoDB" id="10061326at2759"/>
<evidence type="ECO:0000256" key="6">
    <source>
        <dbReference type="ARBA" id="ARBA00022801"/>
    </source>
</evidence>
<keyword evidence="7" id="KW-0539">Nucleus</keyword>
<evidence type="ECO:0000256" key="7">
    <source>
        <dbReference type="ARBA" id="ARBA00023242"/>
    </source>
</evidence>
<comment type="caution">
    <text evidence="9">The sequence shown here is derived from an EMBL/GenBank/DDBJ whole genome shotgun (WGS) entry which is preliminary data.</text>
</comment>
<keyword evidence="5" id="KW-0479">Metal-binding</keyword>
<organism evidence="9 10">
    <name type="scientific">Synaphobranchus kaupii</name>
    <name type="common">Kaup's arrowtooth eel</name>
    <dbReference type="NCBI Taxonomy" id="118154"/>
    <lineage>
        <taxon>Eukaryota</taxon>
        <taxon>Metazoa</taxon>
        <taxon>Chordata</taxon>
        <taxon>Craniata</taxon>
        <taxon>Vertebrata</taxon>
        <taxon>Euteleostomi</taxon>
        <taxon>Actinopterygii</taxon>
        <taxon>Neopterygii</taxon>
        <taxon>Teleostei</taxon>
        <taxon>Anguilliformes</taxon>
        <taxon>Synaphobranchidae</taxon>
        <taxon>Synaphobranchus</taxon>
    </lineage>
</organism>
<comment type="similarity">
    <text evidence="3">Belongs to the HARBI1 family.</text>
</comment>
<evidence type="ECO:0000256" key="2">
    <source>
        <dbReference type="ARBA" id="ARBA00004123"/>
    </source>
</evidence>
<protein>
    <recommendedName>
        <fullName evidence="8">DDE Tnp4 domain-containing protein</fullName>
    </recommendedName>
</protein>
<sequence>MGGDSNCIALEAGGGDCIALEAGGGDCIALEAGGGDCIALEAGGGDYIALEAGDGDCIALEAGGGDCIALEAGGGDCIALEAGGGDCIALEAGGGDCIALEAGDGDCIALEAGDGDCIALEAGDGDCRIALETGDGDCFVALGTGSGGRILALETGSGIRIIALEAGGGNGLLALGMGVDHHIIALERGGGDRIIALGTDSGDRILALETGSGNRIIALETGGDDHLLALETGGGDRMIALEAGGGKGLLALGTGDDHHIIALERGGGDRIIALGTGSRDRILALEMGSGNSIIALETGGNDHSSDRSSVGSKIYKINTNYREAISPAERLCICLRFLATGDSYRSIAFSYRVGFSTVVKIVREVCEVLWTSLVEEYMPVPGKEEWKEIAEDFQTLWDFPNCVGAIDGKHVAIQAPSNSGSLYHNYKGTFSIVLLAVVDARYRFRVVDIGAYGKSSDGGTLVSSSFGQALLHQAMDLPADKPLPGAEEATPYVFVGDEAFPLRRCMMRPFPGQRLSPEQRIFNYRLSRARRMVECAFGILASQWRLYRRVLGVSPEVAEVVVKATCILHNFIRWHSADEEDPSSTVMNLESSTGMQDISRLSSNNTSRDAIAVREKFTAYFSSPTGEVPWQHTVV</sequence>
<gene>
    <name evidence="9" type="ORF">SKAU_G00061560</name>
</gene>
<dbReference type="Pfam" id="PF13359">
    <property type="entry name" value="DDE_Tnp_4"/>
    <property type="match status" value="1"/>
</dbReference>
<evidence type="ECO:0000256" key="3">
    <source>
        <dbReference type="ARBA" id="ARBA00006958"/>
    </source>
</evidence>
<dbReference type="InterPro" id="IPR045249">
    <property type="entry name" value="HARBI1-like"/>
</dbReference>
<dbReference type="PANTHER" id="PTHR22930:SF279">
    <property type="entry name" value="SIMILAR TO ENSANGP00000010363"/>
    <property type="match status" value="1"/>
</dbReference>
<reference evidence="9" key="1">
    <citation type="journal article" date="2023" name="Science">
        <title>Genome structures resolve the early diversification of teleost fishes.</title>
        <authorList>
            <person name="Parey E."/>
            <person name="Louis A."/>
            <person name="Montfort J."/>
            <person name="Bouchez O."/>
            <person name="Roques C."/>
            <person name="Iampietro C."/>
            <person name="Lluch J."/>
            <person name="Castinel A."/>
            <person name="Donnadieu C."/>
            <person name="Desvignes T."/>
            <person name="Floi Bucao C."/>
            <person name="Jouanno E."/>
            <person name="Wen M."/>
            <person name="Mejri S."/>
            <person name="Dirks R."/>
            <person name="Jansen H."/>
            <person name="Henkel C."/>
            <person name="Chen W.J."/>
            <person name="Zahm M."/>
            <person name="Cabau C."/>
            <person name="Klopp C."/>
            <person name="Thompson A.W."/>
            <person name="Robinson-Rechavi M."/>
            <person name="Braasch I."/>
            <person name="Lecointre G."/>
            <person name="Bobe J."/>
            <person name="Postlethwait J.H."/>
            <person name="Berthelot C."/>
            <person name="Roest Crollius H."/>
            <person name="Guiguen Y."/>
        </authorList>
    </citation>
    <scope>NUCLEOTIDE SEQUENCE</scope>
    <source>
        <strain evidence="9">WJC10195</strain>
    </source>
</reference>
<evidence type="ECO:0000313" key="10">
    <source>
        <dbReference type="Proteomes" id="UP001152622"/>
    </source>
</evidence>
<proteinExistence type="inferred from homology"/>
<dbReference type="GO" id="GO:0016787">
    <property type="term" value="F:hydrolase activity"/>
    <property type="evidence" value="ECO:0007669"/>
    <property type="project" value="UniProtKB-KW"/>
</dbReference>
<dbReference type="GO" id="GO:0004518">
    <property type="term" value="F:nuclease activity"/>
    <property type="evidence" value="ECO:0007669"/>
    <property type="project" value="UniProtKB-KW"/>
</dbReference>
<evidence type="ECO:0000256" key="5">
    <source>
        <dbReference type="ARBA" id="ARBA00022723"/>
    </source>
</evidence>
<dbReference type="AlphaFoldDB" id="A0A9Q1G5U8"/>
<dbReference type="InterPro" id="IPR027806">
    <property type="entry name" value="HARBI1_dom"/>
</dbReference>
<dbReference type="EMBL" id="JAINUF010000002">
    <property type="protein sequence ID" value="KAJ8375576.1"/>
    <property type="molecule type" value="Genomic_DNA"/>
</dbReference>
<accession>A0A9Q1G5U8</accession>
<dbReference type="GO" id="GO:0005634">
    <property type="term" value="C:nucleus"/>
    <property type="evidence" value="ECO:0007669"/>
    <property type="project" value="UniProtKB-SubCell"/>
</dbReference>
<comment type="cofactor">
    <cofactor evidence="1">
        <name>a divalent metal cation</name>
        <dbReference type="ChEBI" id="CHEBI:60240"/>
    </cofactor>
</comment>
<name>A0A9Q1G5U8_SYNKA</name>
<keyword evidence="10" id="KW-1185">Reference proteome</keyword>
<dbReference type="GO" id="GO:0046872">
    <property type="term" value="F:metal ion binding"/>
    <property type="evidence" value="ECO:0007669"/>
    <property type="project" value="UniProtKB-KW"/>
</dbReference>